<proteinExistence type="inferred from homology"/>
<evidence type="ECO:0000256" key="3">
    <source>
        <dbReference type="ARBA" id="ARBA00022989"/>
    </source>
</evidence>
<feature type="transmembrane region" description="Helical" evidence="6">
    <location>
        <begin position="283"/>
        <end position="307"/>
    </location>
</feature>
<keyword evidence="5" id="KW-0999">Mitochondrion inner membrane</keyword>
<dbReference type="PANTHER" id="PTHR10422">
    <property type="entry name" value="CYTOCHROME C OXIDASE SUBUNIT 1"/>
    <property type="match status" value="1"/>
</dbReference>
<feature type="transmembrane region" description="Helical" evidence="6">
    <location>
        <begin position="388"/>
        <end position="413"/>
    </location>
</feature>
<keyword evidence="5" id="KW-0249">Electron transport</keyword>
<dbReference type="PRINTS" id="PR01165">
    <property type="entry name" value="CYCOXIDASEI"/>
</dbReference>
<feature type="transmembrane region" description="Helical" evidence="6">
    <location>
        <begin position="319"/>
        <end position="341"/>
    </location>
</feature>
<comment type="catalytic activity">
    <reaction evidence="5">
        <text>4 Fe(II)-[cytochrome c] + O2 + 8 H(+)(in) = 4 Fe(III)-[cytochrome c] + 2 H2O + 4 H(+)(out)</text>
        <dbReference type="Rhea" id="RHEA:11436"/>
        <dbReference type="Rhea" id="RHEA-COMP:10350"/>
        <dbReference type="Rhea" id="RHEA-COMP:14399"/>
        <dbReference type="ChEBI" id="CHEBI:15377"/>
        <dbReference type="ChEBI" id="CHEBI:15378"/>
        <dbReference type="ChEBI" id="CHEBI:15379"/>
        <dbReference type="ChEBI" id="CHEBI:29033"/>
        <dbReference type="ChEBI" id="CHEBI:29034"/>
        <dbReference type="EC" id="7.1.1.9"/>
    </reaction>
</comment>
<feature type="transmembrane region" description="Helical" evidence="6">
    <location>
        <begin position="475"/>
        <end position="494"/>
    </location>
</feature>
<dbReference type="EC" id="7.1.1.9" evidence="5"/>
<dbReference type="UniPathway" id="UPA00705"/>
<keyword evidence="5" id="KW-0679">Respiratory chain</keyword>
<keyword evidence="5" id="KW-0479">Metal-binding</keyword>
<evidence type="ECO:0000313" key="8">
    <source>
        <dbReference type="EMBL" id="PFH30918.1"/>
    </source>
</evidence>
<protein>
    <recommendedName>
        <fullName evidence="5">Cytochrome c oxidase subunit 1</fullName>
        <ecNumber evidence="5">7.1.1.9</ecNumber>
    </recommendedName>
</protein>
<dbReference type="GO" id="GO:0046872">
    <property type="term" value="F:metal ion binding"/>
    <property type="evidence" value="ECO:0007669"/>
    <property type="project" value="UniProtKB-KW"/>
</dbReference>
<dbReference type="STRING" id="94643.A0A2A9LWQ4"/>
<dbReference type="KEGG" id="bbes:BESB_058280"/>
<gene>
    <name evidence="8" type="ORF">BESB_058280</name>
</gene>
<keyword evidence="5" id="KW-0408">Iron</keyword>
<dbReference type="InterPro" id="IPR023616">
    <property type="entry name" value="Cyt_c_oxase-like_su1_dom"/>
</dbReference>
<evidence type="ECO:0000259" key="7">
    <source>
        <dbReference type="PROSITE" id="PS50855"/>
    </source>
</evidence>
<keyword evidence="2 5" id="KW-0812">Transmembrane</keyword>
<comment type="subcellular location">
    <subcellularLocation>
        <location evidence="1">Membrane</location>
        <topology evidence="1">Multi-pass membrane protein</topology>
    </subcellularLocation>
    <subcellularLocation>
        <location evidence="5">Mitochondrion inner membrane</location>
        <topology evidence="5">Multi-pass membrane protein</topology>
    </subcellularLocation>
</comment>
<dbReference type="GO" id="GO:0005743">
    <property type="term" value="C:mitochondrial inner membrane"/>
    <property type="evidence" value="ECO:0007669"/>
    <property type="project" value="UniProtKB-SubCell"/>
</dbReference>
<feature type="transmembrane region" description="Helical" evidence="6">
    <location>
        <begin position="353"/>
        <end position="376"/>
    </location>
</feature>
<keyword evidence="3 6" id="KW-1133">Transmembrane helix</keyword>
<dbReference type="VEuPathDB" id="ToxoDB:BESB_058280"/>
<dbReference type="EMBL" id="NWUJ01000042">
    <property type="protein sequence ID" value="PFH30918.1"/>
    <property type="molecule type" value="Genomic_DNA"/>
</dbReference>
<dbReference type="OrthoDB" id="1869469at2759"/>
<comment type="function">
    <text evidence="5">Component of the cytochrome c oxidase, the last enzyme in the mitochondrial electron transport chain which drives oxidative phosphorylation. The respiratory chain contains 3 multisubunit complexes succinate dehydrogenase (complex II, CII), ubiquinol-cytochrome c oxidoreductase (cytochrome b-c1 complex, complex III, CIII) and cytochrome c oxidase (complex IV, CIV), that cooperate to transfer electrons derived from NADH and succinate to molecular oxygen, creating an electrochemical gradient over the inner membrane that drives transmembrane transport and the ATP synthase. Cytochrome c oxidase is the component of the respiratory chain that catalyzes the reduction of oxygen to water. Electrons originating from reduced cytochrome c in the intermembrane space (IMS) are transferred via the dinuclear copper A center (CU(A)) of subunit 2 and heme A of subunit 1 to the active site in subunit 1, a binuclear center (BNC) formed by heme A3 and copper B (CU(B)). The BNC reduces molecular oxygen to 2 water molecules using 4 electrons from cytochrome c in the IMS and 4 protons from the mitochondrial matrix.</text>
</comment>
<feature type="transmembrane region" description="Helical" evidence="6">
    <location>
        <begin position="118"/>
        <end position="143"/>
    </location>
</feature>
<dbReference type="PROSITE" id="PS50855">
    <property type="entry name" value="COX1"/>
    <property type="match status" value="1"/>
</dbReference>
<dbReference type="GO" id="GO:0020037">
    <property type="term" value="F:heme binding"/>
    <property type="evidence" value="ECO:0007669"/>
    <property type="project" value="InterPro"/>
</dbReference>
<keyword evidence="5" id="KW-0496">Mitochondrion</keyword>
<evidence type="ECO:0000313" key="9">
    <source>
        <dbReference type="Proteomes" id="UP000224006"/>
    </source>
</evidence>
<sequence length="592" mass="65332">MITVILKSNTFSCLKQSSGVVVYCNHKELGCLYLITGVIFSILGTIMSLFIRFELYSSGSRIICTETIATYNVIITIHGLAMIFMFLMPALYGGYGNFFVPIYIGGSEVVFPRTNAISYFLVPLGSVLLTQSICSEFGSGLGWTMYPPLSTSLMVLNPEATDWIIGGLAVLGISSILSSINFLGTCVFMGSNAGAKNYILYIWAIIFTALMLVFTLPILTGGLVMILLDLHVNTEFYDSMYSGDSVLYQHLFWFFGHPEVYILILPAFGVVSQTLSMYAARSVFGGQSMILAMGCISILGSLVWAHHMMTVGLEVDTRAYFSAMTIMIAIPTGTKIFNWLGTYMASHTTTRTVDLWAALSFILLFTLGGTTGVVMGNAGMDIALHDTYYIVAHFHFVLSLGAVLATICGFIFYSRDMFGDTVNLFYVNTGASPYLSIWFVVFLGSILLIFIPMHILGFNVMPRRIPDYPDYLCYINTWCSIGSISTIVIILTMLCIKFTLVVPFLMLVCTEYLGLSLYINDNAFGNGLFILTGIHFSHVIVGAILVFFTQSIYSSLVTYMPTSSIMLSKSKDNSIPVNRFITPFISYLNGTF</sequence>
<dbReference type="Gene3D" id="1.20.210.10">
    <property type="entry name" value="Cytochrome c oxidase-like, subunit I domain"/>
    <property type="match status" value="1"/>
</dbReference>
<dbReference type="RefSeq" id="XP_029214928.1">
    <property type="nucleotide sequence ID" value="XM_029364242.1"/>
</dbReference>
<feature type="domain" description="Cytochrome oxidase subunit I profile" evidence="7">
    <location>
        <begin position="5"/>
        <end position="494"/>
    </location>
</feature>
<feature type="transmembrane region" description="Helical" evidence="6">
    <location>
        <begin position="200"/>
        <end position="228"/>
    </location>
</feature>
<dbReference type="Proteomes" id="UP000224006">
    <property type="component" value="Unassembled WGS sequence"/>
</dbReference>
<evidence type="ECO:0000256" key="5">
    <source>
        <dbReference type="RuleBase" id="RU000369"/>
    </source>
</evidence>
<dbReference type="GO" id="GO:0006123">
    <property type="term" value="P:mitochondrial electron transport, cytochrome c to oxygen"/>
    <property type="evidence" value="ECO:0007669"/>
    <property type="project" value="TreeGrafter"/>
</dbReference>
<keyword evidence="4 5" id="KW-0472">Membrane</keyword>
<name>A0A2A9LWQ4_BESBE</name>
<keyword evidence="9" id="KW-1185">Reference proteome</keyword>
<dbReference type="PANTHER" id="PTHR10422:SF18">
    <property type="entry name" value="CYTOCHROME C OXIDASE SUBUNIT 1"/>
    <property type="match status" value="1"/>
</dbReference>
<dbReference type="InterPro" id="IPR023615">
    <property type="entry name" value="Cyt_c_Oxase_su1_BS"/>
</dbReference>
<comment type="pathway">
    <text evidence="5">Energy metabolism; oxidative phosphorylation.</text>
</comment>
<keyword evidence="5" id="KW-0186">Copper</keyword>
<feature type="transmembrane region" description="Helical" evidence="6">
    <location>
        <begin position="501"/>
        <end position="519"/>
    </location>
</feature>
<feature type="transmembrane region" description="Helical" evidence="6">
    <location>
        <begin position="248"/>
        <end position="271"/>
    </location>
</feature>
<feature type="transmembrane region" description="Helical" evidence="6">
    <location>
        <begin position="434"/>
        <end position="455"/>
    </location>
</feature>
<keyword evidence="5" id="KW-0813">Transport</keyword>
<feature type="transmembrane region" description="Helical" evidence="6">
    <location>
        <begin position="32"/>
        <end position="51"/>
    </location>
</feature>
<dbReference type="AlphaFoldDB" id="A0A2A9LWQ4"/>
<evidence type="ECO:0000256" key="4">
    <source>
        <dbReference type="ARBA" id="ARBA00023136"/>
    </source>
</evidence>
<keyword evidence="5" id="KW-0349">Heme</keyword>
<dbReference type="Pfam" id="PF00115">
    <property type="entry name" value="COX1"/>
    <property type="match status" value="1"/>
</dbReference>
<evidence type="ECO:0000256" key="6">
    <source>
        <dbReference type="SAM" id="Phobius"/>
    </source>
</evidence>
<accession>A0A2A9LWQ4</accession>
<dbReference type="SUPFAM" id="SSF81442">
    <property type="entry name" value="Cytochrome c oxidase subunit I-like"/>
    <property type="match status" value="1"/>
</dbReference>
<dbReference type="GeneID" id="40310756"/>
<dbReference type="GO" id="GO:0015990">
    <property type="term" value="P:electron transport coupled proton transport"/>
    <property type="evidence" value="ECO:0007669"/>
    <property type="project" value="TreeGrafter"/>
</dbReference>
<feature type="transmembrane region" description="Helical" evidence="6">
    <location>
        <begin position="63"/>
        <end position="86"/>
    </location>
</feature>
<feature type="transmembrane region" description="Helical" evidence="6">
    <location>
        <begin position="163"/>
        <end position="188"/>
    </location>
</feature>
<dbReference type="GO" id="GO:0004129">
    <property type="term" value="F:cytochrome-c oxidase activity"/>
    <property type="evidence" value="ECO:0007669"/>
    <property type="project" value="UniProtKB-EC"/>
</dbReference>
<evidence type="ECO:0000256" key="1">
    <source>
        <dbReference type="ARBA" id="ARBA00004141"/>
    </source>
</evidence>
<organism evidence="8 9">
    <name type="scientific">Besnoitia besnoiti</name>
    <name type="common">Apicomplexan protozoan</name>
    <dbReference type="NCBI Taxonomy" id="94643"/>
    <lineage>
        <taxon>Eukaryota</taxon>
        <taxon>Sar</taxon>
        <taxon>Alveolata</taxon>
        <taxon>Apicomplexa</taxon>
        <taxon>Conoidasida</taxon>
        <taxon>Coccidia</taxon>
        <taxon>Eucoccidiorida</taxon>
        <taxon>Eimeriorina</taxon>
        <taxon>Sarcocystidae</taxon>
        <taxon>Besnoitia</taxon>
    </lineage>
</organism>
<dbReference type="InterPro" id="IPR036927">
    <property type="entry name" value="Cyt_c_oxase-like_su1_sf"/>
</dbReference>
<dbReference type="InterPro" id="IPR000883">
    <property type="entry name" value="Cyt_C_Oxase_1"/>
</dbReference>
<comment type="caution">
    <text evidence="8">The sequence shown here is derived from an EMBL/GenBank/DDBJ whole genome shotgun (WGS) entry which is preliminary data.</text>
</comment>
<feature type="transmembrane region" description="Helical" evidence="6">
    <location>
        <begin position="539"/>
        <end position="560"/>
    </location>
</feature>
<comment type="similarity">
    <text evidence="5">Belongs to the heme-copper respiratory oxidase family.</text>
</comment>
<reference evidence="8 9" key="1">
    <citation type="submission" date="2017-09" db="EMBL/GenBank/DDBJ databases">
        <title>Genome sequencing of Besnoitia besnoiti strain Bb-Ger1.</title>
        <authorList>
            <person name="Schares G."/>
            <person name="Venepally P."/>
            <person name="Lorenzi H.A."/>
        </authorList>
    </citation>
    <scope>NUCLEOTIDE SEQUENCE [LARGE SCALE GENOMIC DNA]</scope>
    <source>
        <strain evidence="8 9">Bb-Ger1</strain>
    </source>
</reference>
<evidence type="ECO:0000256" key="2">
    <source>
        <dbReference type="ARBA" id="ARBA00022692"/>
    </source>
</evidence>
<dbReference type="PROSITE" id="PS00077">
    <property type="entry name" value="COX1_CUB"/>
    <property type="match status" value="1"/>
</dbReference>